<proteinExistence type="predicted"/>
<feature type="region of interest" description="Disordered" evidence="1">
    <location>
        <begin position="1"/>
        <end position="198"/>
    </location>
</feature>
<gene>
    <name evidence="3" type="ORF">ONZ51_g3817</name>
</gene>
<dbReference type="PROSITE" id="PS51061">
    <property type="entry name" value="R3H"/>
    <property type="match status" value="1"/>
</dbReference>
<feature type="domain" description="R3H" evidence="2">
    <location>
        <begin position="686"/>
        <end position="748"/>
    </location>
</feature>
<dbReference type="Proteomes" id="UP001215151">
    <property type="component" value="Unassembled WGS sequence"/>
</dbReference>
<keyword evidence="4" id="KW-1185">Reference proteome</keyword>
<feature type="compositionally biased region" description="Pro residues" evidence="1">
    <location>
        <begin position="843"/>
        <end position="860"/>
    </location>
</feature>
<dbReference type="InterPro" id="IPR034078">
    <property type="entry name" value="NFX1_fam"/>
</dbReference>
<feature type="compositionally biased region" description="Polar residues" evidence="1">
    <location>
        <begin position="825"/>
        <end position="835"/>
    </location>
</feature>
<evidence type="ECO:0000313" key="3">
    <source>
        <dbReference type="EMBL" id="KAJ8488026.1"/>
    </source>
</evidence>
<feature type="compositionally biased region" description="Basic and acidic residues" evidence="1">
    <location>
        <begin position="130"/>
        <end position="141"/>
    </location>
</feature>
<feature type="compositionally biased region" description="Polar residues" evidence="1">
    <location>
        <begin position="143"/>
        <end position="157"/>
    </location>
</feature>
<evidence type="ECO:0000256" key="1">
    <source>
        <dbReference type="SAM" id="MobiDB-lite"/>
    </source>
</evidence>
<feature type="compositionally biased region" description="Basic residues" evidence="1">
    <location>
        <begin position="159"/>
        <end position="168"/>
    </location>
</feature>
<dbReference type="GO" id="GO:0000977">
    <property type="term" value="F:RNA polymerase II transcription regulatory region sequence-specific DNA binding"/>
    <property type="evidence" value="ECO:0007669"/>
    <property type="project" value="TreeGrafter"/>
</dbReference>
<comment type="caution">
    <text evidence="3">The sequence shown here is derived from an EMBL/GenBank/DDBJ whole genome shotgun (WGS) entry which is preliminary data.</text>
</comment>
<evidence type="ECO:0000259" key="2">
    <source>
        <dbReference type="PROSITE" id="PS51061"/>
    </source>
</evidence>
<feature type="compositionally biased region" description="Basic and acidic residues" evidence="1">
    <location>
        <begin position="69"/>
        <end position="78"/>
    </location>
</feature>
<feature type="compositionally biased region" description="Acidic residues" evidence="1">
    <location>
        <begin position="864"/>
        <end position="873"/>
    </location>
</feature>
<dbReference type="InterPro" id="IPR036867">
    <property type="entry name" value="R3H_dom_sf"/>
</dbReference>
<sequence>MPEVSAISVANAQSTGSGPDGSSQPRARRRGGPRKPANLSQTRAEDAASTEGSDLRGQADGARRLRKPRAQETRKDGQLGEPSTPNAERLEGPSGGQRKRRGPPKAKQEGPGVQGASGSTQPPRHQQPKHSTDARPGEHRIAPQSNQATPIDESSAQAKRPRRPRGRKFHGELTEGTPGESNRQDVPSSEKYRTSVPKKDDLTSRLIYDLSTPPYPDCLICFAPITPMQPTWSCSPSNPTLAATDDESGLSGGGSRADTSAQCCWMTFHLKCIRSWAAKSVKDVVEAWRARGEEREVIGVFAARLRIPSRRDWLRLTHVPTHALARVLVVTRVRSIAILVLALPVRRADVRSAVGITYARKPATLDEREMGCGEGEEKECMVLEDGKEERWIDSLNTLLPGRSIVAFTVVPNLAIHLRLLPSLAHGRHQSSPTAPAANTLSRRPQRRSSLLAQFSLWKAASTCVLHDAIRGPVHHAPLPSSARADADPQLARSAVLKIKPALALVPVVRRALMWISSANVPANHLRLSLQPTSASLWPSFDPPCMPRGPDSMPAVPILDQQDFWLAVSTTASDFVMAMLVVRVTHPAASPESSACLLSTHAPWPVMLPPPATSRNPVVQLSPSLVLAAEFASREGGQQPKCTNECAIAKRNARLAEALNINPDRANSRLNQVTYNDDLVAFARVNAKFCSIVEKSFADFLASDKKSQILPHMPEAKRKFVHDLAAVYRIDTQMVDQEPHRSVQLLRRIDSRVPSPLLSSVIAPPSTSASLGKLTDLRTGLQPLSRPGSSRVSPSPSPAPGSSGVGAGKGWTSVVARPPQAAPTPSGWSTLPVRTQTPGRSTPSPGPPRIASVPPPQPPPANTEDVPDNWEDET</sequence>
<dbReference type="AlphaFoldDB" id="A0AAD7TY25"/>
<dbReference type="EMBL" id="JAPEVG010000069">
    <property type="protein sequence ID" value="KAJ8488026.1"/>
    <property type="molecule type" value="Genomic_DNA"/>
</dbReference>
<dbReference type="Pfam" id="PF01424">
    <property type="entry name" value="R3H"/>
    <property type="match status" value="1"/>
</dbReference>
<dbReference type="GO" id="GO:0005634">
    <property type="term" value="C:nucleus"/>
    <property type="evidence" value="ECO:0007669"/>
    <property type="project" value="TreeGrafter"/>
</dbReference>
<evidence type="ECO:0000313" key="4">
    <source>
        <dbReference type="Proteomes" id="UP001215151"/>
    </source>
</evidence>
<dbReference type="Gene3D" id="3.30.1370.50">
    <property type="entry name" value="R3H-like domain"/>
    <property type="match status" value="1"/>
</dbReference>
<accession>A0AAD7TY25</accession>
<dbReference type="InterPro" id="IPR001374">
    <property type="entry name" value="R3H_dom"/>
</dbReference>
<reference evidence="3" key="1">
    <citation type="submission" date="2022-11" db="EMBL/GenBank/DDBJ databases">
        <title>Genome Sequence of Cubamyces cubensis.</title>
        <authorList>
            <person name="Buettner E."/>
        </authorList>
    </citation>
    <scope>NUCLEOTIDE SEQUENCE</scope>
    <source>
        <strain evidence="3">MPL-01</strain>
    </source>
</reference>
<dbReference type="GO" id="GO:0000122">
    <property type="term" value="P:negative regulation of transcription by RNA polymerase II"/>
    <property type="evidence" value="ECO:0007669"/>
    <property type="project" value="TreeGrafter"/>
</dbReference>
<dbReference type="GO" id="GO:0000981">
    <property type="term" value="F:DNA-binding transcription factor activity, RNA polymerase II-specific"/>
    <property type="evidence" value="ECO:0007669"/>
    <property type="project" value="TreeGrafter"/>
</dbReference>
<feature type="region of interest" description="Disordered" evidence="1">
    <location>
        <begin position="778"/>
        <end position="873"/>
    </location>
</feature>
<protein>
    <recommendedName>
        <fullName evidence="2">R3H domain-containing protein</fullName>
    </recommendedName>
</protein>
<feature type="compositionally biased region" description="Polar residues" evidence="1">
    <location>
        <begin position="8"/>
        <end position="24"/>
    </location>
</feature>
<dbReference type="SUPFAM" id="SSF82708">
    <property type="entry name" value="R3H domain"/>
    <property type="match status" value="1"/>
</dbReference>
<feature type="compositionally biased region" description="Basic and acidic residues" evidence="1">
    <location>
        <begin position="188"/>
        <end position="198"/>
    </location>
</feature>
<feature type="region of interest" description="Disordered" evidence="1">
    <location>
        <begin position="235"/>
        <end position="254"/>
    </location>
</feature>
<feature type="compositionally biased region" description="Low complexity" evidence="1">
    <location>
        <begin position="784"/>
        <end position="793"/>
    </location>
</feature>
<dbReference type="PANTHER" id="PTHR12360">
    <property type="entry name" value="NUCLEAR TRANSCRIPTION FACTOR, X-BOX BINDING 1 NFX1"/>
    <property type="match status" value="1"/>
</dbReference>
<name>A0AAD7TY25_9APHY</name>
<organism evidence="3 4">
    <name type="scientific">Trametes cubensis</name>
    <dbReference type="NCBI Taxonomy" id="1111947"/>
    <lineage>
        <taxon>Eukaryota</taxon>
        <taxon>Fungi</taxon>
        <taxon>Dikarya</taxon>
        <taxon>Basidiomycota</taxon>
        <taxon>Agaricomycotina</taxon>
        <taxon>Agaricomycetes</taxon>
        <taxon>Polyporales</taxon>
        <taxon>Polyporaceae</taxon>
        <taxon>Trametes</taxon>
    </lineage>
</organism>
<dbReference type="SMART" id="SM00393">
    <property type="entry name" value="R3H"/>
    <property type="match status" value="1"/>
</dbReference>
<dbReference type="PANTHER" id="PTHR12360:SF12">
    <property type="entry name" value="TRANSCRIPTIONAL REPRESSOR NF-X1"/>
    <property type="match status" value="1"/>
</dbReference>